<proteinExistence type="predicted"/>
<evidence type="ECO:0000313" key="1">
    <source>
        <dbReference type="EMBL" id="KAF6310706.1"/>
    </source>
</evidence>
<comment type="caution">
    <text evidence="1">The sequence shown here is derived from an EMBL/GenBank/DDBJ whole genome shotgun (WGS) entry which is preliminary data.</text>
</comment>
<accession>A0A7J7UD63</accession>
<gene>
    <name evidence="1" type="ORF">mMyoMyo1_008764</name>
</gene>
<protein>
    <submittedName>
        <fullName evidence="1">Uncharacterized protein</fullName>
    </submittedName>
</protein>
<organism evidence="1 2">
    <name type="scientific">Myotis myotis</name>
    <name type="common">Greater mouse-eared bat</name>
    <name type="synonym">Vespertilio myotis</name>
    <dbReference type="NCBI Taxonomy" id="51298"/>
    <lineage>
        <taxon>Eukaryota</taxon>
        <taxon>Metazoa</taxon>
        <taxon>Chordata</taxon>
        <taxon>Craniata</taxon>
        <taxon>Vertebrata</taxon>
        <taxon>Euteleostomi</taxon>
        <taxon>Mammalia</taxon>
        <taxon>Eutheria</taxon>
        <taxon>Laurasiatheria</taxon>
        <taxon>Chiroptera</taxon>
        <taxon>Yangochiroptera</taxon>
        <taxon>Vespertilionidae</taxon>
        <taxon>Myotis</taxon>
    </lineage>
</organism>
<dbReference type="AlphaFoldDB" id="A0A7J7UD63"/>
<reference evidence="1 2" key="1">
    <citation type="journal article" date="2020" name="Nature">
        <title>Six reference-quality genomes reveal evolution of bat adaptations.</title>
        <authorList>
            <person name="Jebb D."/>
            <person name="Huang Z."/>
            <person name="Pippel M."/>
            <person name="Hughes G.M."/>
            <person name="Lavrichenko K."/>
            <person name="Devanna P."/>
            <person name="Winkler S."/>
            <person name="Jermiin L.S."/>
            <person name="Skirmuntt E.C."/>
            <person name="Katzourakis A."/>
            <person name="Burkitt-Gray L."/>
            <person name="Ray D.A."/>
            <person name="Sullivan K.A.M."/>
            <person name="Roscito J.G."/>
            <person name="Kirilenko B.M."/>
            <person name="Davalos L.M."/>
            <person name="Corthals A.P."/>
            <person name="Power M.L."/>
            <person name="Jones G."/>
            <person name="Ransome R.D."/>
            <person name="Dechmann D.K.N."/>
            <person name="Locatelli A.G."/>
            <person name="Puechmaille S.J."/>
            <person name="Fedrigo O."/>
            <person name="Jarvis E.D."/>
            <person name="Hiller M."/>
            <person name="Vernes S.C."/>
            <person name="Myers E.W."/>
            <person name="Teeling E.C."/>
        </authorList>
    </citation>
    <scope>NUCLEOTIDE SEQUENCE [LARGE SCALE GENOMIC DNA]</scope>
    <source>
        <strain evidence="1">MMyoMyo1</strain>
        <tissue evidence="1">Flight muscle</tissue>
    </source>
</reference>
<keyword evidence="2" id="KW-1185">Reference proteome</keyword>
<name>A0A7J7UD63_MYOMY</name>
<sequence>MERAVCVGRRGAGLGLFRVFLAQLLGRPPQLAGLPPAPPSGRVEPGCWVPEGKAEGEGERCLQDKSYLALPHRQGSHRAASPRTELLEAVFLARVIKITAEISHYLAHPKLHSISPLSWGEAKASGSDSPTLSSRELQKSSQPYCNFLFPVVNALSTCPLCCTCARGLPSAGPGLQLFLTLPPTPHPPKRSFLEMGHLPGPYCSSADRGTFSDSIETERTRDPPQPIPGMFSLLNRDCASSRPPLQLPGFQQATPPAPPHVALSCFFLP</sequence>
<dbReference type="EMBL" id="JABWUV010000013">
    <property type="protein sequence ID" value="KAF6310706.1"/>
    <property type="molecule type" value="Genomic_DNA"/>
</dbReference>
<dbReference type="Proteomes" id="UP000527355">
    <property type="component" value="Unassembled WGS sequence"/>
</dbReference>
<evidence type="ECO:0000313" key="2">
    <source>
        <dbReference type="Proteomes" id="UP000527355"/>
    </source>
</evidence>